<protein>
    <recommendedName>
        <fullName evidence="5">DUF3558 domain-containing protein</fullName>
    </recommendedName>
</protein>
<evidence type="ECO:0000256" key="1">
    <source>
        <dbReference type="SAM" id="MobiDB-lite"/>
    </source>
</evidence>
<sequence>MSTIRRAGAAVAALLALTALAGCTSNPVAARPTSAAPTAAASTPAPTPTTPPPTQVAADATPVSIKCRTLVPTAVVKALNPDFTVVRGWQPEDSDPSHRLADLNGTTCRWTTPAGDVLEVSVAKPSVGDGTSLKNDLVLRSQSVPTFGGEAYFQVVDHVGQADVFRGRTWVFLRSNKFFEPGDASAVVAAALKSLGYGPKPTATPTPTPTAPVTPGATPAPTAG</sequence>
<feature type="compositionally biased region" description="Low complexity" evidence="1">
    <location>
        <begin position="28"/>
        <end position="44"/>
    </location>
</feature>
<gene>
    <name evidence="3" type="ORF">GCM10025783_05820</name>
</gene>
<dbReference type="EMBL" id="BAABLP010000001">
    <property type="protein sequence ID" value="GAA4738129.1"/>
    <property type="molecule type" value="Genomic_DNA"/>
</dbReference>
<evidence type="ECO:0000313" key="3">
    <source>
        <dbReference type="EMBL" id="GAA4738129.1"/>
    </source>
</evidence>
<feature type="signal peptide" evidence="2">
    <location>
        <begin position="1"/>
        <end position="21"/>
    </location>
</feature>
<keyword evidence="4" id="KW-1185">Reference proteome</keyword>
<comment type="caution">
    <text evidence="3">The sequence shown here is derived from an EMBL/GenBank/DDBJ whole genome shotgun (WGS) entry which is preliminary data.</text>
</comment>
<feature type="compositionally biased region" description="Low complexity" evidence="1">
    <location>
        <begin position="213"/>
        <end position="224"/>
    </location>
</feature>
<evidence type="ECO:0000256" key="2">
    <source>
        <dbReference type="SAM" id="SignalP"/>
    </source>
</evidence>
<organism evidence="3 4">
    <name type="scientific">Amnibacterium soli</name>
    <dbReference type="NCBI Taxonomy" id="1282736"/>
    <lineage>
        <taxon>Bacteria</taxon>
        <taxon>Bacillati</taxon>
        <taxon>Actinomycetota</taxon>
        <taxon>Actinomycetes</taxon>
        <taxon>Micrococcales</taxon>
        <taxon>Microbacteriaceae</taxon>
        <taxon>Amnibacterium</taxon>
    </lineage>
</organism>
<dbReference type="RefSeq" id="WP_345479435.1">
    <property type="nucleotide sequence ID" value="NZ_BAABLP010000001.1"/>
</dbReference>
<keyword evidence="2" id="KW-0732">Signal</keyword>
<evidence type="ECO:0000313" key="4">
    <source>
        <dbReference type="Proteomes" id="UP001500121"/>
    </source>
</evidence>
<feature type="region of interest" description="Disordered" evidence="1">
    <location>
        <begin position="197"/>
        <end position="224"/>
    </location>
</feature>
<feature type="compositionally biased region" description="Pro residues" evidence="1">
    <location>
        <begin position="45"/>
        <end position="54"/>
    </location>
</feature>
<evidence type="ECO:0008006" key="5">
    <source>
        <dbReference type="Google" id="ProtNLM"/>
    </source>
</evidence>
<name>A0ABP8YUC3_9MICO</name>
<dbReference type="PROSITE" id="PS51257">
    <property type="entry name" value="PROKAR_LIPOPROTEIN"/>
    <property type="match status" value="1"/>
</dbReference>
<feature type="compositionally biased region" description="Pro residues" evidence="1">
    <location>
        <begin position="202"/>
        <end position="212"/>
    </location>
</feature>
<reference evidence="4" key="1">
    <citation type="journal article" date="2019" name="Int. J. Syst. Evol. Microbiol.">
        <title>The Global Catalogue of Microorganisms (GCM) 10K type strain sequencing project: providing services to taxonomists for standard genome sequencing and annotation.</title>
        <authorList>
            <consortium name="The Broad Institute Genomics Platform"/>
            <consortium name="The Broad Institute Genome Sequencing Center for Infectious Disease"/>
            <person name="Wu L."/>
            <person name="Ma J."/>
        </authorList>
    </citation>
    <scope>NUCLEOTIDE SEQUENCE [LARGE SCALE GENOMIC DNA]</scope>
    <source>
        <strain evidence="4">JCM 19015</strain>
    </source>
</reference>
<feature type="chain" id="PRO_5047280335" description="DUF3558 domain-containing protein" evidence="2">
    <location>
        <begin position="22"/>
        <end position="224"/>
    </location>
</feature>
<dbReference type="Proteomes" id="UP001500121">
    <property type="component" value="Unassembled WGS sequence"/>
</dbReference>
<feature type="region of interest" description="Disordered" evidence="1">
    <location>
        <begin position="28"/>
        <end position="57"/>
    </location>
</feature>
<proteinExistence type="predicted"/>
<accession>A0ABP8YUC3</accession>